<dbReference type="Gene3D" id="2.40.70.10">
    <property type="entry name" value="Acid Proteases"/>
    <property type="match status" value="2"/>
</dbReference>
<feature type="active site" evidence="2">
    <location>
        <position position="325"/>
    </location>
</feature>
<evidence type="ECO:0000313" key="8">
    <source>
        <dbReference type="Proteomes" id="UP000305948"/>
    </source>
</evidence>
<keyword evidence="8" id="KW-1185">Reference proteome</keyword>
<proteinExistence type="inferred from homology"/>
<dbReference type="InterPro" id="IPR001461">
    <property type="entry name" value="Aspartic_peptidase_A1"/>
</dbReference>
<keyword evidence="3" id="KW-1015">Disulfide bond</keyword>
<reference evidence="7 8" key="1">
    <citation type="journal article" date="2019" name="Nat. Ecol. Evol.">
        <title>Megaphylogeny resolves global patterns of mushroom evolution.</title>
        <authorList>
            <person name="Varga T."/>
            <person name="Krizsan K."/>
            <person name="Foldi C."/>
            <person name="Dima B."/>
            <person name="Sanchez-Garcia M."/>
            <person name="Sanchez-Ramirez S."/>
            <person name="Szollosi G.J."/>
            <person name="Szarkandi J.G."/>
            <person name="Papp V."/>
            <person name="Albert L."/>
            <person name="Andreopoulos W."/>
            <person name="Angelini C."/>
            <person name="Antonin V."/>
            <person name="Barry K.W."/>
            <person name="Bougher N.L."/>
            <person name="Buchanan P."/>
            <person name="Buyck B."/>
            <person name="Bense V."/>
            <person name="Catcheside P."/>
            <person name="Chovatia M."/>
            <person name="Cooper J."/>
            <person name="Damon W."/>
            <person name="Desjardin D."/>
            <person name="Finy P."/>
            <person name="Geml J."/>
            <person name="Haridas S."/>
            <person name="Hughes K."/>
            <person name="Justo A."/>
            <person name="Karasinski D."/>
            <person name="Kautmanova I."/>
            <person name="Kiss B."/>
            <person name="Kocsube S."/>
            <person name="Kotiranta H."/>
            <person name="LaButti K.M."/>
            <person name="Lechner B.E."/>
            <person name="Liimatainen K."/>
            <person name="Lipzen A."/>
            <person name="Lukacs Z."/>
            <person name="Mihaltcheva S."/>
            <person name="Morgado L.N."/>
            <person name="Niskanen T."/>
            <person name="Noordeloos M.E."/>
            <person name="Ohm R.A."/>
            <person name="Ortiz-Santana B."/>
            <person name="Ovrebo C."/>
            <person name="Racz N."/>
            <person name="Riley R."/>
            <person name="Savchenko A."/>
            <person name="Shiryaev A."/>
            <person name="Soop K."/>
            <person name="Spirin V."/>
            <person name="Szebenyi C."/>
            <person name="Tomsovsky M."/>
            <person name="Tulloss R.E."/>
            <person name="Uehling J."/>
            <person name="Grigoriev I.V."/>
            <person name="Vagvolgyi C."/>
            <person name="Papp T."/>
            <person name="Martin F.M."/>
            <person name="Miettinen O."/>
            <person name="Hibbett D.S."/>
            <person name="Nagy L.G."/>
        </authorList>
    </citation>
    <scope>NUCLEOTIDE SEQUENCE [LARGE SCALE GENOMIC DNA]</scope>
    <source>
        <strain evidence="7 8">OMC1185</strain>
    </source>
</reference>
<feature type="compositionally biased region" description="Low complexity" evidence="4">
    <location>
        <begin position="497"/>
        <end position="514"/>
    </location>
</feature>
<dbReference type="PANTHER" id="PTHR47966:SF51">
    <property type="entry name" value="BETA-SITE APP-CLEAVING ENZYME, ISOFORM A-RELATED"/>
    <property type="match status" value="1"/>
</dbReference>
<dbReference type="EMBL" id="ML213509">
    <property type="protein sequence ID" value="TFK52169.1"/>
    <property type="molecule type" value="Genomic_DNA"/>
</dbReference>
<dbReference type="OrthoDB" id="3089at2759"/>
<dbReference type="InterPro" id="IPR021109">
    <property type="entry name" value="Peptidase_aspartic_dom_sf"/>
</dbReference>
<feature type="active site" evidence="2">
    <location>
        <position position="93"/>
    </location>
</feature>
<feature type="domain" description="Peptidase A1" evidence="6">
    <location>
        <begin position="77"/>
        <end position="447"/>
    </location>
</feature>
<keyword evidence="5" id="KW-0732">Signal</keyword>
<dbReference type="Proteomes" id="UP000305948">
    <property type="component" value="Unassembled WGS sequence"/>
</dbReference>
<protein>
    <submittedName>
        <fullName evidence="7">Acid protease</fullName>
    </submittedName>
</protein>
<name>A0A5C3N348_9AGAM</name>
<dbReference type="CDD" id="cd05471">
    <property type="entry name" value="pepsin_like"/>
    <property type="match status" value="1"/>
</dbReference>
<evidence type="ECO:0000313" key="7">
    <source>
        <dbReference type="EMBL" id="TFK52169.1"/>
    </source>
</evidence>
<gene>
    <name evidence="7" type="ORF">OE88DRAFT_1657267</name>
</gene>
<evidence type="ECO:0000256" key="2">
    <source>
        <dbReference type="PIRSR" id="PIRSR601461-1"/>
    </source>
</evidence>
<keyword evidence="7" id="KW-0645">Protease</keyword>
<feature type="region of interest" description="Disordered" evidence="4">
    <location>
        <begin position="497"/>
        <end position="516"/>
    </location>
</feature>
<dbReference type="PROSITE" id="PS51767">
    <property type="entry name" value="PEPTIDASE_A1"/>
    <property type="match status" value="1"/>
</dbReference>
<dbReference type="GO" id="GO:0006508">
    <property type="term" value="P:proteolysis"/>
    <property type="evidence" value="ECO:0007669"/>
    <property type="project" value="UniProtKB-KW"/>
</dbReference>
<keyword evidence="7" id="KW-0378">Hydrolase</keyword>
<dbReference type="InterPro" id="IPR033121">
    <property type="entry name" value="PEPTIDASE_A1"/>
</dbReference>
<dbReference type="GO" id="GO:0004190">
    <property type="term" value="F:aspartic-type endopeptidase activity"/>
    <property type="evidence" value="ECO:0007669"/>
    <property type="project" value="InterPro"/>
</dbReference>
<dbReference type="Pfam" id="PF00026">
    <property type="entry name" value="Asp"/>
    <property type="match status" value="1"/>
</dbReference>
<sequence length="542" mass="56777">MYSLPFSLCLLLLSVLDVVEFGQALPQQWQHQGDAGRVKRRSAEVPIMRERRQAAGDMQKRGWGGAVGLGDSEDLFYSVALTVGSTTTAFNLDTGSSDLWVTSSDCQSGACKNSTWPQYPLSTFSSADTDVLMQYGDSTSGTSASGPVGKDTVTLGGLSIQSQPFAAVNKTDSSVVVNNDAAGIFGLGFPSESQVQAAVVNQQFNTPTTTDEFVATTSENGPLLSRLAMTGQLDQPMFTVTLQRDTFDVGGNPGVLTVGKLPDGVDNSSLTWVPVRLYAPRQGGLDAPSFAPDEVEIGGVYLDGQRLADSTMTGVSAGTVSALIDTGNSILRGPADVVDNIFTTVSPSYDATDANSVPSYPCNTAHTLAYQIGGQMFPVDPRDFTVQLKDGDATDCYAGNLVSTDPPAVGGLFSWSLGDPFFKSNLIAFYYGNLTHPSQDPPRIGFMSLVPSDADTKLQAAVSAAQQNNGIFASTSDNPLAATAHIASTTYSMSAPTASQTTRATQTQSSKASSGGYTASRVHSGSLLVTALACVSVLFHLA</sequence>
<accession>A0A5C3N348</accession>
<dbReference type="PRINTS" id="PR00792">
    <property type="entry name" value="PEPSIN"/>
</dbReference>
<dbReference type="SUPFAM" id="SSF50630">
    <property type="entry name" value="Acid proteases"/>
    <property type="match status" value="1"/>
</dbReference>
<feature type="chain" id="PRO_5022693059" evidence="5">
    <location>
        <begin position="25"/>
        <end position="542"/>
    </location>
</feature>
<evidence type="ECO:0000256" key="5">
    <source>
        <dbReference type="SAM" id="SignalP"/>
    </source>
</evidence>
<evidence type="ECO:0000259" key="6">
    <source>
        <dbReference type="PROSITE" id="PS51767"/>
    </source>
</evidence>
<evidence type="ECO:0000256" key="3">
    <source>
        <dbReference type="PIRSR" id="PIRSR601461-2"/>
    </source>
</evidence>
<dbReference type="PANTHER" id="PTHR47966">
    <property type="entry name" value="BETA-SITE APP-CLEAVING ENZYME, ISOFORM A-RELATED"/>
    <property type="match status" value="1"/>
</dbReference>
<feature type="signal peptide" evidence="5">
    <location>
        <begin position="1"/>
        <end position="24"/>
    </location>
</feature>
<comment type="similarity">
    <text evidence="1">Belongs to the peptidase A1 family.</text>
</comment>
<dbReference type="InterPro" id="IPR034164">
    <property type="entry name" value="Pepsin-like_dom"/>
</dbReference>
<evidence type="ECO:0000256" key="4">
    <source>
        <dbReference type="SAM" id="MobiDB-lite"/>
    </source>
</evidence>
<organism evidence="7 8">
    <name type="scientific">Heliocybe sulcata</name>
    <dbReference type="NCBI Taxonomy" id="5364"/>
    <lineage>
        <taxon>Eukaryota</taxon>
        <taxon>Fungi</taxon>
        <taxon>Dikarya</taxon>
        <taxon>Basidiomycota</taxon>
        <taxon>Agaricomycotina</taxon>
        <taxon>Agaricomycetes</taxon>
        <taxon>Gloeophyllales</taxon>
        <taxon>Gloeophyllaceae</taxon>
        <taxon>Heliocybe</taxon>
    </lineage>
</organism>
<evidence type="ECO:0000256" key="1">
    <source>
        <dbReference type="ARBA" id="ARBA00007447"/>
    </source>
</evidence>
<dbReference type="AlphaFoldDB" id="A0A5C3N348"/>
<dbReference type="STRING" id="5364.A0A5C3N348"/>
<feature type="disulfide bond" evidence="3">
    <location>
        <begin position="106"/>
        <end position="111"/>
    </location>
</feature>